<comment type="caution">
    <text evidence="2">The sequence shown here is derived from an EMBL/GenBank/DDBJ whole genome shotgun (WGS) entry which is preliminary data.</text>
</comment>
<proteinExistence type="predicted"/>
<gene>
    <name evidence="2" type="ORF">RY831_01035</name>
</gene>
<evidence type="ECO:0000313" key="3">
    <source>
        <dbReference type="Proteomes" id="UP001352263"/>
    </source>
</evidence>
<dbReference type="EMBL" id="JAWIIV010000001">
    <property type="protein sequence ID" value="MEC4717723.1"/>
    <property type="molecule type" value="Genomic_DNA"/>
</dbReference>
<evidence type="ECO:0000313" key="2">
    <source>
        <dbReference type="EMBL" id="MEC4717723.1"/>
    </source>
</evidence>
<protein>
    <submittedName>
        <fullName evidence="2">Uncharacterized protein</fullName>
    </submittedName>
</protein>
<feature type="compositionally biased region" description="Polar residues" evidence="1">
    <location>
        <begin position="227"/>
        <end position="243"/>
    </location>
</feature>
<name>A0ABU6J2P3_9BURK</name>
<organism evidence="2 3">
    <name type="scientific">Noviherbaspirillum album</name>
    <dbReference type="NCBI Taxonomy" id="3080276"/>
    <lineage>
        <taxon>Bacteria</taxon>
        <taxon>Pseudomonadati</taxon>
        <taxon>Pseudomonadota</taxon>
        <taxon>Betaproteobacteria</taxon>
        <taxon>Burkholderiales</taxon>
        <taxon>Oxalobacteraceae</taxon>
        <taxon>Noviherbaspirillum</taxon>
    </lineage>
</organism>
<dbReference type="RefSeq" id="WP_326504473.1">
    <property type="nucleotide sequence ID" value="NZ_JAWIIV010000001.1"/>
</dbReference>
<reference evidence="2 3" key="1">
    <citation type="submission" date="2023-10" db="EMBL/GenBank/DDBJ databases">
        <title>Noviherbaspirillum sp. CPCC 100848 genome assembly.</title>
        <authorList>
            <person name="Li X.Y."/>
            <person name="Fang X.M."/>
        </authorList>
    </citation>
    <scope>NUCLEOTIDE SEQUENCE [LARGE SCALE GENOMIC DNA]</scope>
    <source>
        <strain evidence="2 3">CPCC 100848</strain>
    </source>
</reference>
<accession>A0ABU6J2P3</accession>
<evidence type="ECO:0000256" key="1">
    <source>
        <dbReference type="SAM" id="MobiDB-lite"/>
    </source>
</evidence>
<feature type="region of interest" description="Disordered" evidence="1">
    <location>
        <begin position="219"/>
        <end position="243"/>
    </location>
</feature>
<keyword evidence="3" id="KW-1185">Reference proteome</keyword>
<sequence length="296" mass="31843">MTSQIHTSQDRAVVNTCASHALNQAFQGNAVGIAFQSIHIGQMQQALHQARAIDMDDLAIILQPGEVTRAQADLQWLAQRLEQSGTAIVVVGGQEFSRDVTQHFVTLVCSGLDGHVHVLDSMNPRAYTHFETAREALQAYLRTAAGGEQYLSVLMPRQGRVLPPAPLNPQGAYLPSRGFIPLNALQEADLEEVQQLHGDEARERLESAIALQPLAAVAADGEDSSRNEPQYNVSPSDDLQTQGASRSAAFLPPQYLEVPVSAAGQTSGQGPATGSNNVIDEAHILQWLESQGSIDN</sequence>
<dbReference type="Proteomes" id="UP001352263">
    <property type="component" value="Unassembled WGS sequence"/>
</dbReference>